<evidence type="ECO:0000313" key="4">
    <source>
        <dbReference type="Proteomes" id="UP000642876"/>
    </source>
</evidence>
<dbReference type="EMBL" id="JACMYE010000007">
    <property type="protein sequence ID" value="MBC3179385.1"/>
    <property type="molecule type" value="Genomic_DNA"/>
</dbReference>
<dbReference type="Proteomes" id="UP000516235">
    <property type="component" value="Chromosome"/>
</dbReference>
<gene>
    <name evidence="1" type="ORF">H7348_08740</name>
    <name evidence="2" type="ORF">IAU68_03645</name>
</gene>
<dbReference type="KEGG" id="cluj:IAU68_03645"/>
<dbReference type="RefSeq" id="WP_171194427.1">
    <property type="nucleotide sequence ID" value="NZ_CP061032.1"/>
</dbReference>
<reference evidence="3 4" key="1">
    <citation type="submission" date="2020-08" db="EMBL/GenBank/DDBJ databases">
        <title>novel species in genus Corynebacterium.</title>
        <authorList>
            <person name="Zhang G."/>
        </authorList>
    </citation>
    <scope>NUCLEOTIDE SEQUENCE [LARGE SCALE GENOMIC DNA]</scope>
    <source>
        <strain evidence="2">Zg-917</strain>
        <strain evidence="3 4">zg-917</strain>
    </source>
</reference>
<evidence type="ECO:0000313" key="3">
    <source>
        <dbReference type="Proteomes" id="UP000516235"/>
    </source>
</evidence>
<protein>
    <submittedName>
        <fullName evidence="2">Uncharacterized protein</fullName>
    </submittedName>
</protein>
<sequence>MSKYKVLLETGASMAVTVEADTPEQAVEEALNEHSWTSPCHQEPFELVDWDVSDAEDAVEEIDT</sequence>
<organism evidence="2 3">
    <name type="scientific">Corynebacterium lujinxingii</name>
    <dbReference type="NCBI Taxonomy" id="2763010"/>
    <lineage>
        <taxon>Bacteria</taxon>
        <taxon>Bacillati</taxon>
        <taxon>Actinomycetota</taxon>
        <taxon>Actinomycetes</taxon>
        <taxon>Mycobacteriales</taxon>
        <taxon>Corynebacteriaceae</taxon>
        <taxon>Corynebacterium</taxon>
    </lineage>
</organism>
<proteinExistence type="predicted"/>
<evidence type="ECO:0000313" key="1">
    <source>
        <dbReference type="EMBL" id="MBC3179385.1"/>
    </source>
</evidence>
<dbReference type="EMBL" id="CP061032">
    <property type="protein sequence ID" value="QNP90870.1"/>
    <property type="molecule type" value="Genomic_DNA"/>
</dbReference>
<keyword evidence="4" id="KW-1185">Reference proteome</keyword>
<evidence type="ECO:0000313" key="2">
    <source>
        <dbReference type="EMBL" id="QNP90870.1"/>
    </source>
</evidence>
<accession>A0A7H0K0Q4</accession>
<dbReference type="Proteomes" id="UP000642876">
    <property type="component" value="Unassembled WGS sequence"/>
</dbReference>
<name>A0A7H0K0Q4_9CORY</name>
<dbReference type="AlphaFoldDB" id="A0A7H0K0Q4"/>